<name>A0A4R3Z2J7_9FIRM</name>
<dbReference type="AlphaFoldDB" id="A0A4R3Z2J7"/>
<evidence type="ECO:0000259" key="11">
    <source>
        <dbReference type="SMART" id="SM00861"/>
    </source>
</evidence>
<dbReference type="UniPathway" id="UPA00064">
    <property type="reaction ID" value="UER00091"/>
</dbReference>
<feature type="binding site" evidence="10">
    <location>
        <position position="173"/>
    </location>
    <ligand>
        <name>thiamine diphosphate</name>
        <dbReference type="ChEBI" id="CHEBI:58937"/>
    </ligand>
</feature>
<dbReference type="Pfam" id="PF02779">
    <property type="entry name" value="Transket_pyr"/>
    <property type="match status" value="1"/>
</dbReference>
<comment type="similarity">
    <text evidence="2 10">Belongs to the transketolase family. DXPS subfamily.</text>
</comment>
<dbReference type="NCBIfam" id="NF003933">
    <property type="entry name" value="PRK05444.2-2"/>
    <property type="match status" value="1"/>
</dbReference>
<evidence type="ECO:0000256" key="5">
    <source>
        <dbReference type="ARBA" id="ARBA00022723"/>
    </source>
</evidence>
<sequence length="624" mass="70096">MNLEKIKNPDFLKQLNVDEMEALAADIREFIIQNVSHTGGHFSSNLGVVELTIALHYVFNSPIDKIIFDVGHQSYVHKILTGRVNDFATLRQFNGLSGFQKRNESEHDAWEAGHSSTALSGGIGMAVARDLNHETNEIICVVGDAAIMSGESFEALNYLGSIDSKVIVILNDNDMSISKNVGGLSNFFSEIRISTQYKNAKNNYISFLNKSKTGRKIYHMTKKIKDHIKENVIDDNIFGEFGLDYIGPVNGHDFHDLINALILAREMDHSVVVHVHTKKGKGYVLAENDRYGVYHGVPPFDYKEGILKSKGNIKSWSAIISSQVEKLMDEDEDIVVITPAMISGSCLGDIFKKYPNRSFDVGIAEEHAMTFAAGLSNGGKKPYITVYSSFLQRAYDQINHDIARMDLPCLIGVDRSGLVGSDGETHHGVFDISFLSSIPHLTIMTPKDAYEAKAMVNTAMKQFDHPYILRFPKGSVEDCQVDTSETLQIGTWEKIIDNPDYHLTIVTYDAKVYKVKAMIENNQLPVNLINARFIKPLDFAMLDELYENHQSLIIYETDLMTGSLGSLICQYYALKHRYMSIDCMGIDDHYTPQGDIETLLKHEHIAIDDLLTLTKEKCREERKS</sequence>
<dbReference type="PROSITE" id="PS00801">
    <property type="entry name" value="TRANSKETOLASE_1"/>
    <property type="match status" value="1"/>
</dbReference>
<organism evidence="12 13">
    <name type="scientific">Longibaculum muris</name>
    <dbReference type="NCBI Taxonomy" id="1796628"/>
    <lineage>
        <taxon>Bacteria</taxon>
        <taxon>Bacillati</taxon>
        <taxon>Bacillota</taxon>
        <taxon>Erysipelotrichia</taxon>
        <taxon>Erysipelotrichales</taxon>
        <taxon>Coprobacillaceae</taxon>
        <taxon>Longibaculum</taxon>
    </lineage>
</organism>
<evidence type="ECO:0000256" key="10">
    <source>
        <dbReference type="HAMAP-Rule" id="MF_00315"/>
    </source>
</evidence>
<dbReference type="GO" id="GO:0009228">
    <property type="term" value="P:thiamine biosynthetic process"/>
    <property type="evidence" value="ECO:0007669"/>
    <property type="project" value="UniProtKB-UniRule"/>
</dbReference>
<keyword evidence="5 10" id="KW-0479">Metal-binding</keyword>
<feature type="binding site" evidence="10">
    <location>
        <position position="173"/>
    </location>
    <ligand>
        <name>Mg(2+)</name>
        <dbReference type="ChEBI" id="CHEBI:18420"/>
    </ligand>
</feature>
<evidence type="ECO:0000313" key="13">
    <source>
        <dbReference type="Proteomes" id="UP000295515"/>
    </source>
</evidence>
<evidence type="ECO:0000256" key="8">
    <source>
        <dbReference type="ARBA" id="ARBA00023052"/>
    </source>
</evidence>
<dbReference type="EC" id="2.2.1.7" evidence="10"/>
<dbReference type="GO" id="GO:0019288">
    <property type="term" value="P:isopentenyl diphosphate biosynthetic process, methylerythritol 4-phosphate pathway"/>
    <property type="evidence" value="ECO:0007669"/>
    <property type="project" value="TreeGrafter"/>
</dbReference>
<dbReference type="GO" id="GO:0016114">
    <property type="term" value="P:terpenoid biosynthetic process"/>
    <property type="evidence" value="ECO:0007669"/>
    <property type="project" value="UniProtKB-UniRule"/>
</dbReference>
<evidence type="ECO:0000256" key="3">
    <source>
        <dbReference type="ARBA" id="ARBA00011738"/>
    </source>
</evidence>
<dbReference type="HAMAP" id="MF_00315">
    <property type="entry name" value="DXP_synth"/>
    <property type="match status" value="1"/>
</dbReference>
<dbReference type="GeneID" id="98915733"/>
<dbReference type="GO" id="GO:0030976">
    <property type="term" value="F:thiamine pyrophosphate binding"/>
    <property type="evidence" value="ECO:0007669"/>
    <property type="project" value="UniProtKB-UniRule"/>
</dbReference>
<dbReference type="PANTHER" id="PTHR43322">
    <property type="entry name" value="1-D-DEOXYXYLULOSE 5-PHOSPHATE SYNTHASE-RELATED"/>
    <property type="match status" value="1"/>
</dbReference>
<evidence type="ECO:0000256" key="9">
    <source>
        <dbReference type="ARBA" id="ARBA00023229"/>
    </source>
</evidence>
<feature type="binding site" evidence="10">
    <location>
        <position position="72"/>
    </location>
    <ligand>
        <name>thiamine diphosphate</name>
        <dbReference type="ChEBI" id="CHEBI:58937"/>
    </ligand>
</feature>
<dbReference type="GO" id="GO:0005829">
    <property type="term" value="C:cytosol"/>
    <property type="evidence" value="ECO:0007669"/>
    <property type="project" value="TreeGrafter"/>
</dbReference>
<comment type="function">
    <text evidence="10">Catalyzes the acyloin condensation reaction between C atoms 2 and 3 of pyruvate and glyceraldehyde 3-phosphate to yield 1-deoxy-D-xylulose-5-phosphate (DXP).</text>
</comment>
<dbReference type="Proteomes" id="UP000295515">
    <property type="component" value="Unassembled WGS sequence"/>
</dbReference>
<feature type="binding site" evidence="10">
    <location>
        <position position="144"/>
    </location>
    <ligand>
        <name>Mg(2+)</name>
        <dbReference type="ChEBI" id="CHEBI:18420"/>
    </ligand>
</feature>
<dbReference type="SUPFAM" id="SSF52518">
    <property type="entry name" value="Thiamin diphosphate-binding fold (THDP-binding)"/>
    <property type="match status" value="2"/>
</dbReference>
<evidence type="ECO:0000256" key="4">
    <source>
        <dbReference type="ARBA" id="ARBA00022679"/>
    </source>
</evidence>
<gene>
    <name evidence="10" type="primary">dxs</name>
    <name evidence="12" type="ORF">EDD60_11392</name>
</gene>
<comment type="subunit">
    <text evidence="3 10">Homodimer.</text>
</comment>
<keyword evidence="6 10" id="KW-0460">Magnesium</keyword>
<dbReference type="InterPro" id="IPR033248">
    <property type="entry name" value="Transketolase_C"/>
</dbReference>
<dbReference type="InterPro" id="IPR020826">
    <property type="entry name" value="Transketolase_BS"/>
</dbReference>
<dbReference type="SUPFAM" id="SSF52922">
    <property type="entry name" value="TK C-terminal domain-like"/>
    <property type="match status" value="1"/>
</dbReference>
<comment type="catalytic activity">
    <reaction evidence="10">
        <text>D-glyceraldehyde 3-phosphate + pyruvate + H(+) = 1-deoxy-D-xylulose 5-phosphate + CO2</text>
        <dbReference type="Rhea" id="RHEA:12605"/>
        <dbReference type="ChEBI" id="CHEBI:15361"/>
        <dbReference type="ChEBI" id="CHEBI:15378"/>
        <dbReference type="ChEBI" id="CHEBI:16526"/>
        <dbReference type="ChEBI" id="CHEBI:57792"/>
        <dbReference type="ChEBI" id="CHEBI:59776"/>
        <dbReference type="EC" id="2.2.1.7"/>
    </reaction>
</comment>
<dbReference type="InterPro" id="IPR005477">
    <property type="entry name" value="Dxylulose-5-P_synthase"/>
</dbReference>
<dbReference type="InterPro" id="IPR029061">
    <property type="entry name" value="THDP-binding"/>
</dbReference>
<keyword evidence="4 10" id="KW-0808">Transferase</keyword>
<dbReference type="PROSITE" id="PS00802">
    <property type="entry name" value="TRANSKETOLASE_2"/>
    <property type="match status" value="1"/>
</dbReference>
<keyword evidence="9 10" id="KW-0414">Isoprene biosynthesis</keyword>
<feature type="binding site" evidence="10">
    <location>
        <position position="283"/>
    </location>
    <ligand>
        <name>thiamine diphosphate</name>
        <dbReference type="ChEBI" id="CHEBI:58937"/>
    </ligand>
</feature>
<keyword evidence="13" id="KW-1185">Reference proteome</keyword>
<dbReference type="PANTHER" id="PTHR43322:SF5">
    <property type="entry name" value="1-DEOXY-D-XYLULOSE-5-PHOSPHATE SYNTHASE, CHLOROPLASTIC"/>
    <property type="match status" value="1"/>
</dbReference>
<feature type="binding site" evidence="10">
    <location>
        <begin position="113"/>
        <end position="115"/>
    </location>
    <ligand>
        <name>thiamine diphosphate</name>
        <dbReference type="ChEBI" id="CHEBI:58937"/>
    </ligand>
</feature>
<dbReference type="CDD" id="cd02007">
    <property type="entry name" value="TPP_DXS"/>
    <property type="match status" value="1"/>
</dbReference>
<dbReference type="InterPro" id="IPR049557">
    <property type="entry name" value="Transketolase_CS"/>
</dbReference>
<evidence type="ECO:0000256" key="1">
    <source>
        <dbReference type="ARBA" id="ARBA00004980"/>
    </source>
</evidence>
<evidence type="ECO:0000256" key="2">
    <source>
        <dbReference type="ARBA" id="ARBA00011081"/>
    </source>
</evidence>
<dbReference type="Gene3D" id="3.40.50.920">
    <property type="match status" value="1"/>
</dbReference>
<dbReference type="Pfam" id="PF13292">
    <property type="entry name" value="DXP_synthase_N"/>
    <property type="match status" value="1"/>
</dbReference>
<comment type="cofactor">
    <cofactor evidence="10">
        <name>thiamine diphosphate</name>
        <dbReference type="ChEBI" id="CHEBI:58937"/>
    </cofactor>
    <text evidence="10">Binds 1 thiamine pyrophosphate per subunit.</text>
</comment>
<accession>A0A4R3Z2J7</accession>
<dbReference type="SMART" id="SM00861">
    <property type="entry name" value="Transket_pyr"/>
    <property type="match status" value="1"/>
</dbReference>
<dbReference type="EMBL" id="SMCQ01000013">
    <property type="protein sequence ID" value="TCV98498.1"/>
    <property type="molecule type" value="Genomic_DNA"/>
</dbReference>
<evidence type="ECO:0000256" key="7">
    <source>
        <dbReference type="ARBA" id="ARBA00022977"/>
    </source>
</evidence>
<dbReference type="InterPro" id="IPR009014">
    <property type="entry name" value="Transketo_C/PFOR_II"/>
</dbReference>
<dbReference type="Pfam" id="PF02780">
    <property type="entry name" value="Transketolase_C"/>
    <property type="match status" value="1"/>
</dbReference>
<comment type="pathway">
    <text evidence="1 10">Metabolic intermediate biosynthesis; 1-deoxy-D-xylulose 5-phosphate biosynthesis; 1-deoxy-D-xylulose 5-phosphate from D-glyceraldehyde 3-phosphate and pyruvate: step 1/1.</text>
</comment>
<keyword evidence="8 10" id="KW-0786">Thiamine pyrophosphate</keyword>
<feature type="binding site" evidence="10">
    <location>
        <begin position="145"/>
        <end position="146"/>
    </location>
    <ligand>
        <name>thiamine diphosphate</name>
        <dbReference type="ChEBI" id="CHEBI:58937"/>
    </ligand>
</feature>
<proteinExistence type="inferred from homology"/>
<dbReference type="GO" id="GO:0008661">
    <property type="term" value="F:1-deoxy-D-xylulose-5-phosphate synthase activity"/>
    <property type="evidence" value="ECO:0007669"/>
    <property type="project" value="UniProtKB-UniRule"/>
</dbReference>
<reference evidence="12 13" key="1">
    <citation type="submission" date="2019-03" db="EMBL/GenBank/DDBJ databases">
        <title>Genomic Encyclopedia of Type Strains, Phase IV (KMG-IV): sequencing the most valuable type-strain genomes for metagenomic binning, comparative biology and taxonomic classification.</title>
        <authorList>
            <person name="Goeker M."/>
        </authorList>
    </citation>
    <scope>NUCLEOTIDE SEQUENCE [LARGE SCALE GENOMIC DNA]</scope>
    <source>
        <strain evidence="12 13">DSM 29487</strain>
    </source>
</reference>
<evidence type="ECO:0000256" key="6">
    <source>
        <dbReference type="ARBA" id="ARBA00022842"/>
    </source>
</evidence>
<evidence type="ECO:0000313" key="12">
    <source>
        <dbReference type="EMBL" id="TCV98498.1"/>
    </source>
</evidence>
<dbReference type="Gene3D" id="3.40.50.970">
    <property type="match status" value="2"/>
</dbReference>
<keyword evidence="7 10" id="KW-0784">Thiamine biosynthesis</keyword>
<dbReference type="NCBIfam" id="TIGR00204">
    <property type="entry name" value="dxs"/>
    <property type="match status" value="1"/>
</dbReference>
<dbReference type="InterPro" id="IPR005475">
    <property type="entry name" value="Transketolase-like_Pyr-bd"/>
</dbReference>
<feature type="binding site" evidence="10">
    <location>
        <position position="365"/>
    </location>
    <ligand>
        <name>thiamine diphosphate</name>
        <dbReference type="ChEBI" id="CHEBI:58937"/>
    </ligand>
</feature>
<feature type="domain" description="Transketolase-like pyrimidine-binding" evidence="11">
    <location>
        <begin position="314"/>
        <end position="478"/>
    </location>
</feature>
<protein>
    <recommendedName>
        <fullName evidence="10">1-deoxy-D-xylulose-5-phosphate synthase</fullName>
        <ecNumber evidence="10">2.2.1.7</ecNumber>
    </recommendedName>
    <alternativeName>
        <fullName evidence="10">1-deoxyxylulose-5-phosphate synthase</fullName>
        <shortName evidence="10">DXP synthase</shortName>
        <shortName evidence="10">DXPS</shortName>
    </alternativeName>
</protein>
<dbReference type="CDD" id="cd07033">
    <property type="entry name" value="TPP_PYR_DXS_TK_like"/>
    <property type="match status" value="1"/>
</dbReference>
<comment type="caution">
    <text evidence="12">The sequence shown here is derived from an EMBL/GenBank/DDBJ whole genome shotgun (WGS) entry which is preliminary data.</text>
</comment>
<comment type="cofactor">
    <cofactor evidence="10">
        <name>Mg(2+)</name>
        <dbReference type="ChEBI" id="CHEBI:18420"/>
    </cofactor>
    <text evidence="10">Binds 1 Mg(2+) ion per subunit.</text>
</comment>
<dbReference type="GO" id="GO:0000287">
    <property type="term" value="F:magnesium ion binding"/>
    <property type="evidence" value="ECO:0007669"/>
    <property type="project" value="UniProtKB-UniRule"/>
</dbReference>
<dbReference type="RefSeq" id="WP_066443247.1">
    <property type="nucleotide sequence ID" value="NZ_JADMQS010000001.1"/>
</dbReference>